<gene>
    <name evidence="3" type="ORF">C1H70_17465</name>
</gene>
<sequence>MNQRPLHSAAELLRLIHNLVRLGTIAEVDHNSARVRVAMGELATGWLAWIDGRAGTTRTWNPPTVGEQVVVFSPGGDLSAAVVLTGLYRAQYPAPSASADVFRAVMPDGAVLEYDHAANHLRASLPGSAEISAAAGVTLNADAVINGNVAINGDSLTHNGKNVGDTHRHSGITSGPSNTGEPV</sequence>
<dbReference type="Proteomes" id="UP000235547">
    <property type="component" value="Unassembled WGS sequence"/>
</dbReference>
<dbReference type="InterPro" id="IPR037026">
    <property type="entry name" value="Vgr_OB-fold_dom_sf"/>
</dbReference>
<dbReference type="Gene3D" id="2.40.50.230">
    <property type="entry name" value="Gp5 N-terminal domain"/>
    <property type="match status" value="1"/>
</dbReference>
<feature type="compositionally biased region" description="Polar residues" evidence="1">
    <location>
        <begin position="171"/>
        <end position="183"/>
    </location>
</feature>
<comment type="caution">
    <text evidence="3">The sequence shown here is derived from an EMBL/GenBank/DDBJ whole genome shotgun (WGS) entry which is preliminary data.</text>
</comment>
<dbReference type="InterPro" id="IPR006531">
    <property type="entry name" value="Gp5/Vgr_OB"/>
</dbReference>
<keyword evidence="4" id="KW-1185">Reference proteome</keyword>
<dbReference type="NCBIfam" id="TIGR01644">
    <property type="entry name" value="phage_P2_V"/>
    <property type="match status" value="1"/>
</dbReference>
<dbReference type="OrthoDB" id="4931325at2"/>
<dbReference type="InterPro" id="IPR013046">
    <property type="entry name" value="GpV/Gp45"/>
</dbReference>
<evidence type="ECO:0000313" key="4">
    <source>
        <dbReference type="Proteomes" id="UP000235547"/>
    </source>
</evidence>
<dbReference type="EMBL" id="PNRG01000033">
    <property type="protein sequence ID" value="PMR78531.1"/>
    <property type="molecule type" value="Genomic_DNA"/>
</dbReference>
<feature type="domain" description="Gp5/Type VI secretion system Vgr protein OB-fold" evidence="2">
    <location>
        <begin position="22"/>
        <end position="88"/>
    </location>
</feature>
<evidence type="ECO:0000313" key="3">
    <source>
        <dbReference type="EMBL" id="PMR78531.1"/>
    </source>
</evidence>
<protein>
    <submittedName>
        <fullName evidence="3">Phage baseplate assembly protein V</fullName>
    </submittedName>
</protein>
<dbReference type="Pfam" id="PF04717">
    <property type="entry name" value="Phage_base_V"/>
    <property type="match status" value="1"/>
</dbReference>
<name>A0A2N7UDR3_9GAMM</name>
<proteinExistence type="predicted"/>
<dbReference type="RefSeq" id="WP_102589592.1">
    <property type="nucleotide sequence ID" value="NZ_BNAE01000001.1"/>
</dbReference>
<reference evidence="3 4" key="1">
    <citation type="submission" date="2018-01" db="EMBL/GenBank/DDBJ databases">
        <title>Halomonas endophytica sp. nov., isolated from storage liquid in the stems of Populus euphratica.</title>
        <authorList>
            <person name="Chen C."/>
        </authorList>
    </citation>
    <scope>NUCLEOTIDE SEQUENCE [LARGE SCALE GENOMIC DNA]</scope>
    <source>
        <strain evidence="3 4">BZ-SZ-XJ27</strain>
    </source>
</reference>
<dbReference type="AlphaFoldDB" id="A0A2N7UDR3"/>
<dbReference type="Gene3D" id="6.20.150.10">
    <property type="match status" value="1"/>
</dbReference>
<evidence type="ECO:0000256" key="1">
    <source>
        <dbReference type="SAM" id="MobiDB-lite"/>
    </source>
</evidence>
<accession>A0A2N7UDR3</accession>
<organism evidence="3 4">
    <name type="scientific">Halomonas urumqiensis</name>
    <dbReference type="NCBI Taxonomy" id="1684789"/>
    <lineage>
        <taxon>Bacteria</taxon>
        <taxon>Pseudomonadati</taxon>
        <taxon>Pseudomonadota</taxon>
        <taxon>Gammaproteobacteria</taxon>
        <taxon>Oceanospirillales</taxon>
        <taxon>Halomonadaceae</taxon>
        <taxon>Halomonas</taxon>
    </lineage>
</organism>
<evidence type="ECO:0000259" key="2">
    <source>
        <dbReference type="Pfam" id="PF04717"/>
    </source>
</evidence>
<feature type="region of interest" description="Disordered" evidence="1">
    <location>
        <begin position="159"/>
        <end position="183"/>
    </location>
</feature>